<protein>
    <submittedName>
        <fullName evidence="6">LysR family transcriptional regulator</fullName>
    </submittedName>
</protein>
<dbReference type="SUPFAM" id="SSF53850">
    <property type="entry name" value="Periplasmic binding protein-like II"/>
    <property type="match status" value="1"/>
</dbReference>
<dbReference type="InterPro" id="IPR036388">
    <property type="entry name" value="WH-like_DNA-bd_sf"/>
</dbReference>
<dbReference type="InterPro" id="IPR005119">
    <property type="entry name" value="LysR_subst-bd"/>
</dbReference>
<keyword evidence="4" id="KW-0804">Transcription</keyword>
<organism evidence="6 7">
    <name type="scientific">Kluyvera cryocrescens</name>
    <name type="common">Kluyvera citrophila</name>
    <dbReference type="NCBI Taxonomy" id="580"/>
    <lineage>
        <taxon>Bacteria</taxon>
        <taxon>Pseudomonadati</taxon>
        <taxon>Pseudomonadota</taxon>
        <taxon>Gammaproteobacteria</taxon>
        <taxon>Enterobacterales</taxon>
        <taxon>Enterobacteriaceae</taxon>
        <taxon>Kluyvera</taxon>
    </lineage>
</organism>
<dbReference type="Pfam" id="PF00126">
    <property type="entry name" value="HTH_1"/>
    <property type="match status" value="1"/>
</dbReference>
<dbReference type="SUPFAM" id="SSF46785">
    <property type="entry name" value="Winged helix' DNA-binding domain"/>
    <property type="match status" value="1"/>
</dbReference>
<dbReference type="CDD" id="cd08472">
    <property type="entry name" value="PBP2_CrgA_like_3"/>
    <property type="match status" value="1"/>
</dbReference>
<dbReference type="GO" id="GO:0006351">
    <property type="term" value="P:DNA-templated transcription"/>
    <property type="evidence" value="ECO:0007669"/>
    <property type="project" value="TreeGrafter"/>
</dbReference>
<evidence type="ECO:0000256" key="2">
    <source>
        <dbReference type="ARBA" id="ARBA00023015"/>
    </source>
</evidence>
<dbReference type="GO" id="GO:0003700">
    <property type="term" value="F:DNA-binding transcription factor activity"/>
    <property type="evidence" value="ECO:0007669"/>
    <property type="project" value="InterPro"/>
</dbReference>
<comment type="similarity">
    <text evidence="1">Belongs to the LysR transcriptional regulatory family.</text>
</comment>
<dbReference type="RefSeq" id="WP_061279525.1">
    <property type="nucleotide sequence ID" value="NZ_CALMQG010000034.1"/>
</dbReference>
<dbReference type="Gene3D" id="1.10.10.10">
    <property type="entry name" value="Winged helix-like DNA-binding domain superfamily/Winged helix DNA-binding domain"/>
    <property type="match status" value="1"/>
</dbReference>
<dbReference type="InterPro" id="IPR058163">
    <property type="entry name" value="LysR-type_TF_proteobact-type"/>
</dbReference>
<proteinExistence type="inferred from homology"/>
<feature type="domain" description="HTH lysR-type" evidence="5">
    <location>
        <begin position="1"/>
        <end position="59"/>
    </location>
</feature>
<dbReference type="InterPro" id="IPR036390">
    <property type="entry name" value="WH_DNA-bd_sf"/>
</dbReference>
<dbReference type="Gene3D" id="3.40.190.290">
    <property type="match status" value="1"/>
</dbReference>
<dbReference type="PANTHER" id="PTHR30537:SF72">
    <property type="entry name" value="LYSR FAMILY TRANSCRIPTIONAL REGULATOR"/>
    <property type="match status" value="1"/>
</dbReference>
<name>A0AAW9C5U4_KLUCR</name>
<dbReference type="FunFam" id="1.10.10.10:FF:000001">
    <property type="entry name" value="LysR family transcriptional regulator"/>
    <property type="match status" value="1"/>
</dbReference>
<dbReference type="PROSITE" id="PS50931">
    <property type="entry name" value="HTH_LYSR"/>
    <property type="match status" value="1"/>
</dbReference>
<evidence type="ECO:0000313" key="7">
    <source>
        <dbReference type="Proteomes" id="UP001276300"/>
    </source>
</evidence>
<dbReference type="AlphaFoldDB" id="A0AAW9C5U4"/>
<dbReference type="GeneID" id="99776012"/>
<dbReference type="Pfam" id="PF03466">
    <property type="entry name" value="LysR_substrate"/>
    <property type="match status" value="1"/>
</dbReference>
<evidence type="ECO:0000313" key="6">
    <source>
        <dbReference type="EMBL" id="MDW3776878.1"/>
    </source>
</evidence>
<evidence type="ECO:0000259" key="5">
    <source>
        <dbReference type="PROSITE" id="PS50931"/>
    </source>
</evidence>
<dbReference type="Proteomes" id="UP001276300">
    <property type="component" value="Unassembled WGS sequence"/>
</dbReference>
<gene>
    <name evidence="6" type="ORF">QWU01_08645</name>
</gene>
<reference evidence="6" key="1">
    <citation type="journal article" date="2023" name="J Glob Antimicrob Resist">
        <title>Emergence of NDM-1 and KPC-3 carbapenemases in Kluyvera cryocrescens: Investigating genetic heterogeneity and acquisition routes of blaNDM-1 in Enterobacterales species in Portugal.</title>
        <authorList>
            <person name="Loiodice M."/>
            <person name="Ribeiro M."/>
            <person name="Peixe L."/>
            <person name="Novais A."/>
        </authorList>
    </citation>
    <scope>NUCLEOTIDE SEQUENCE</scope>
    <source>
        <strain evidence="6">K629</strain>
    </source>
</reference>
<evidence type="ECO:0000256" key="1">
    <source>
        <dbReference type="ARBA" id="ARBA00009437"/>
    </source>
</evidence>
<accession>A0AAW9C5U4</accession>
<sequence>MNQLLAMRVFVRVVETGSFSQAAGQLMLPRSTVSKLVTDLEKHLRISLIQRTTRTVSITSEGLEYYHHAQRLISELDEIDSALSGRKLRPSGHLRIDVPVSFANGMLIPALPDFHREYPEITIALGISDRTINIVGEGVDCAIRAGALQDMTMIARKIADLDFVLCASRDYLARHGMPQSPTDIARHHTCVGYFYASSGKPEMLVLEKDGQRFEFDNSHFCTNEGTGLTSLMLAGLGIGQHLRRVVQPWLDSGELVEILPQWSRPTIPLHAVYSSNRHQSARLKVFIDWIITTFGQPS</sequence>
<dbReference type="PANTHER" id="PTHR30537">
    <property type="entry name" value="HTH-TYPE TRANSCRIPTIONAL REGULATOR"/>
    <property type="match status" value="1"/>
</dbReference>
<keyword evidence="2" id="KW-0805">Transcription regulation</keyword>
<evidence type="ECO:0000256" key="3">
    <source>
        <dbReference type="ARBA" id="ARBA00023125"/>
    </source>
</evidence>
<evidence type="ECO:0000256" key="4">
    <source>
        <dbReference type="ARBA" id="ARBA00023163"/>
    </source>
</evidence>
<dbReference type="EMBL" id="JAUEQX010000007">
    <property type="protein sequence ID" value="MDW3776878.1"/>
    <property type="molecule type" value="Genomic_DNA"/>
</dbReference>
<dbReference type="InterPro" id="IPR000847">
    <property type="entry name" value="LysR_HTH_N"/>
</dbReference>
<comment type="caution">
    <text evidence="6">The sequence shown here is derived from an EMBL/GenBank/DDBJ whole genome shotgun (WGS) entry which is preliminary data.</text>
</comment>
<keyword evidence="3" id="KW-0238">DNA-binding</keyword>
<dbReference type="GO" id="GO:0043565">
    <property type="term" value="F:sequence-specific DNA binding"/>
    <property type="evidence" value="ECO:0007669"/>
    <property type="project" value="TreeGrafter"/>
</dbReference>